<evidence type="ECO:0000259" key="2">
    <source>
        <dbReference type="Pfam" id="PF08327"/>
    </source>
</evidence>
<dbReference type="InterPro" id="IPR023393">
    <property type="entry name" value="START-like_dom_sf"/>
</dbReference>
<accession>A0A4P7PV48</accession>
<gene>
    <name evidence="3" type="ORF">GS03_01261</name>
</gene>
<protein>
    <recommendedName>
        <fullName evidence="2">Activator of Hsp90 ATPase homologue 1/2-like C-terminal domain-containing protein</fullName>
    </recommendedName>
</protein>
<evidence type="ECO:0000313" key="3">
    <source>
        <dbReference type="EMBL" id="QBZ97763.1"/>
    </source>
</evidence>
<evidence type="ECO:0000313" key="4">
    <source>
        <dbReference type="Proteomes" id="UP000296862"/>
    </source>
</evidence>
<reference evidence="3 4" key="1">
    <citation type="submission" date="2019-04" db="EMBL/GenBank/DDBJ databases">
        <title>Flavobacterium sp. GS03.</title>
        <authorList>
            <person name="Kim H."/>
        </authorList>
    </citation>
    <scope>NUCLEOTIDE SEQUENCE [LARGE SCALE GENOMIC DNA]</scope>
    <source>
        <strain evidence="3 4">GS03</strain>
    </source>
</reference>
<dbReference type="SUPFAM" id="SSF55961">
    <property type="entry name" value="Bet v1-like"/>
    <property type="match status" value="2"/>
</dbReference>
<feature type="domain" description="Activator of Hsp90 ATPase homologue 1/2-like C-terminal" evidence="2">
    <location>
        <begin position="159"/>
        <end position="280"/>
    </location>
</feature>
<dbReference type="EMBL" id="CP038810">
    <property type="protein sequence ID" value="QBZ97763.1"/>
    <property type="molecule type" value="Genomic_DNA"/>
</dbReference>
<dbReference type="KEGG" id="fsn:GS03_01261"/>
<dbReference type="AlphaFoldDB" id="A0A4P7PV48"/>
<proteinExistence type="inferred from homology"/>
<comment type="similarity">
    <text evidence="1">Belongs to the AHA1 family.</text>
</comment>
<keyword evidence="4" id="KW-1185">Reference proteome</keyword>
<organism evidence="3 4">
    <name type="scientific">Flavobacterium sangjuense</name>
    <dbReference type="NCBI Taxonomy" id="2518177"/>
    <lineage>
        <taxon>Bacteria</taxon>
        <taxon>Pseudomonadati</taxon>
        <taxon>Bacteroidota</taxon>
        <taxon>Flavobacteriia</taxon>
        <taxon>Flavobacteriales</taxon>
        <taxon>Flavobacteriaceae</taxon>
        <taxon>Flavobacterium</taxon>
    </lineage>
</organism>
<dbReference type="Gene3D" id="3.30.530.20">
    <property type="match status" value="2"/>
</dbReference>
<dbReference type="Proteomes" id="UP000296862">
    <property type="component" value="Chromosome"/>
</dbReference>
<evidence type="ECO:0000256" key="1">
    <source>
        <dbReference type="ARBA" id="ARBA00006817"/>
    </source>
</evidence>
<dbReference type="Pfam" id="PF08327">
    <property type="entry name" value="AHSA1"/>
    <property type="match status" value="1"/>
</dbReference>
<name>A0A4P7PV48_9FLAO</name>
<dbReference type="RefSeq" id="WP_317128595.1">
    <property type="nucleotide sequence ID" value="NZ_CP038810.1"/>
</dbReference>
<sequence length="283" mass="32472">MKKINFSIDIKASKEKVWYSLWDEENYENWTSAFCEGSFTISDWNEGSKIHFMSPSGGGMNSKISIKKPFDIMSFVHLGEIKEFREMPNTPETQQWSGSEERYDLTEKEGITTVTATMDVVEKFADYFSETFPKALQKVKEIAENETNSITVRVSTKESLEKAWNYFTKPEHIVNWNNASDDWHCPKSENDLKVGGTFTATMAAKDGSVSFDFTGIYSEVVPMKKFVYTIADGRKVTVKFDVLDNLVIITENFEPENIHSIELQRGGWQSILDNFKKYLENKG</sequence>
<dbReference type="InterPro" id="IPR013538">
    <property type="entry name" value="ASHA1/2-like_C"/>
</dbReference>